<comment type="caution">
    <text evidence="4">The sequence shown here is derived from an EMBL/GenBank/DDBJ whole genome shotgun (WGS) entry which is preliminary data.</text>
</comment>
<reference evidence="4" key="1">
    <citation type="submission" date="2023-11" db="EMBL/GenBank/DDBJ databases">
        <authorList>
            <person name="Alioto T."/>
            <person name="Alioto T."/>
            <person name="Gomez Garrido J."/>
        </authorList>
    </citation>
    <scope>NUCLEOTIDE SEQUENCE</scope>
</reference>
<feature type="region of interest" description="Disordered" evidence="2">
    <location>
        <begin position="364"/>
        <end position="507"/>
    </location>
</feature>
<name>A0AAI9E883_9PEZI</name>
<feature type="region of interest" description="Disordered" evidence="2">
    <location>
        <begin position="278"/>
        <end position="314"/>
    </location>
</feature>
<feature type="compositionally biased region" description="Polar residues" evidence="2">
    <location>
        <begin position="297"/>
        <end position="307"/>
    </location>
</feature>
<gene>
    <name evidence="4" type="ORF">LECACI_7A001733</name>
</gene>
<feature type="compositionally biased region" description="Low complexity" evidence="2">
    <location>
        <begin position="1"/>
        <end position="16"/>
    </location>
</feature>
<accession>A0AAI9E883</accession>
<feature type="coiled-coil region" evidence="1">
    <location>
        <begin position="107"/>
        <end position="170"/>
    </location>
</feature>
<dbReference type="InterPro" id="IPR058602">
    <property type="entry name" value="YAG7_dimerisation_dom"/>
</dbReference>
<dbReference type="Pfam" id="PF26434">
    <property type="entry name" value="YAG7_C"/>
    <property type="match status" value="1"/>
</dbReference>
<evidence type="ECO:0000313" key="5">
    <source>
        <dbReference type="Proteomes" id="UP001296104"/>
    </source>
</evidence>
<organism evidence="4 5">
    <name type="scientific">Lecanosticta acicola</name>
    <dbReference type="NCBI Taxonomy" id="111012"/>
    <lineage>
        <taxon>Eukaryota</taxon>
        <taxon>Fungi</taxon>
        <taxon>Dikarya</taxon>
        <taxon>Ascomycota</taxon>
        <taxon>Pezizomycotina</taxon>
        <taxon>Dothideomycetes</taxon>
        <taxon>Dothideomycetidae</taxon>
        <taxon>Mycosphaerellales</taxon>
        <taxon>Mycosphaerellaceae</taxon>
        <taxon>Lecanosticta</taxon>
    </lineage>
</organism>
<protein>
    <recommendedName>
        <fullName evidence="3">YAG7-like dimerisation domain-containing protein</fullName>
    </recommendedName>
</protein>
<feature type="compositionally biased region" description="Basic and acidic residues" evidence="2">
    <location>
        <begin position="433"/>
        <end position="445"/>
    </location>
</feature>
<evidence type="ECO:0000256" key="1">
    <source>
        <dbReference type="SAM" id="Coils"/>
    </source>
</evidence>
<evidence type="ECO:0000256" key="2">
    <source>
        <dbReference type="SAM" id="MobiDB-lite"/>
    </source>
</evidence>
<dbReference type="AlphaFoldDB" id="A0AAI9E883"/>
<evidence type="ECO:0000313" key="4">
    <source>
        <dbReference type="EMBL" id="CAK3855637.1"/>
    </source>
</evidence>
<evidence type="ECO:0000259" key="3">
    <source>
        <dbReference type="Pfam" id="PF26434"/>
    </source>
</evidence>
<sequence length="507" mass="53718">MAAAAVENPVPVNADSKSARKKKAKAEATNGANHSATAVPEEPSKDSSNMADNDASSEHAYLKELQKQIRNVNKKLSAMQKLDAILAENPGVSLDDLVAQRKINIDQRAAAQKKPQLQAQLAELEERQEHYRKFDADYQTKIGKLREELASQHQQELEKVRQEIRSESVNTSESELREKLLVFSQFLRAAAHKRNIEEEADTDESRAFEGTLLLVYGGDQKAVDAAVNLIEGTQEQVPSIDGIPLPVNYAHVKKASVEYAPFQTEEAWVDQVAEATSGDVGSDPTLVHAGLTEMGTPAQNGTSTQGTADPAAIAPVSAGDVGNLAGERWTADASGASAGAENGGLEESYEVIPRPSEEVDVPVAAAPPQQQPQSTSWADEPPSYETAAGTGNLAGEGWDIKVAGEEKDKGWGAEPASANGWADVSAGTGSTRAADDGFHQVEDRHRGRGGRPRGDGEFRGRGGRRGEFRGGFRGGRGRGDGEFRGGRGGGGRGRGPRGGGEAGAGRS</sequence>
<feature type="compositionally biased region" description="Gly residues" evidence="2">
    <location>
        <begin position="486"/>
        <end position="507"/>
    </location>
</feature>
<keyword evidence="5" id="KW-1185">Reference proteome</keyword>
<dbReference type="Proteomes" id="UP001296104">
    <property type="component" value="Unassembled WGS sequence"/>
</dbReference>
<feature type="region of interest" description="Disordered" evidence="2">
    <location>
        <begin position="1"/>
        <end position="59"/>
    </location>
</feature>
<feature type="compositionally biased region" description="Basic and acidic residues" evidence="2">
    <location>
        <begin position="398"/>
        <end position="411"/>
    </location>
</feature>
<dbReference type="EMBL" id="CAVMBE010000007">
    <property type="protein sequence ID" value="CAK3855637.1"/>
    <property type="molecule type" value="Genomic_DNA"/>
</dbReference>
<keyword evidence="1" id="KW-0175">Coiled coil</keyword>
<feature type="compositionally biased region" description="Low complexity" evidence="2">
    <location>
        <begin position="364"/>
        <end position="373"/>
    </location>
</feature>
<feature type="compositionally biased region" description="Basic and acidic residues" evidence="2">
    <location>
        <begin position="452"/>
        <end position="470"/>
    </location>
</feature>
<proteinExistence type="predicted"/>
<feature type="domain" description="YAG7-like dimerisation" evidence="3">
    <location>
        <begin position="174"/>
        <end position="257"/>
    </location>
</feature>